<proteinExistence type="predicted"/>
<dbReference type="RefSeq" id="WP_200606044.1">
    <property type="nucleotide sequence ID" value="NZ_JAEHHL010000001.1"/>
</dbReference>
<name>A0A8J7M470_9RHOB</name>
<dbReference type="InterPro" id="IPR012863">
    <property type="entry name" value="DUF1636"/>
</dbReference>
<dbReference type="CDD" id="cd02980">
    <property type="entry name" value="TRX_Fd_family"/>
    <property type="match status" value="1"/>
</dbReference>
<comment type="caution">
    <text evidence="1">The sequence shown here is derived from an EMBL/GenBank/DDBJ whole genome shotgun (WGS) entry which is preliminary data.</text>
</comment>
<accession>A0A8J7M470</accession>
<keyword evidence="2" id="KW-1185">Reference proteome</keyword>
<protein>
    <submittedName>
        <fullName evidence="1">DUF1636 domain-containing protein</fullName>
    </submittedName>
</protein>
<dbReference type="EMBL" id="JAEHHL010000001">
    <property type="protein sequence ID" value="MBK0397830.1"/>
    <property type="molecule type" value="Genomic_DNA"/>
</dbReference>
<organism evidence="1 2">
    <name type="scientific">Thermohalobaculum xanthum</name>
    <dbReference type="NCBI Taxonomy" id="2753746"/>
    <lineage>
        <taxon>Bacteria</taxon>
        <taxon>Pseudomonadati</taxon>
        <taxon>Pseudomonadota</taxon>
        <taxon>Alphaproteobacteria</taxon>
        <taxon>Rhodobacterales</taxon>
        <taxon>Paracoccaceae</taxon>
        <taxon>Thermohalobaculum</taxon>
    </lineage>
</organism>
<evidence type="ECO:0000313" key="2">
    <source>
        <dbReference type="Proteomes" id="UP000655420"/>
    </source>
</evidence>
<dbReference type="AlphaFoldDB" id="A0A8J7M470"/>
<dbReference type="Proteomes" id="UP000655420">
    <property type="component" value="Unassembled WGS sequence"/>
</dbReference>
<reference evidence="1" key="1">
    <citation type="submission" date="2020-12" db="EMBL/GenBank/DDBJ databases">
        <title>Bacterial taxonomy.</title>
        <authorList>
            <person name="Pan X."/>
        </authorList>
    </citation>
    <scope>NUCLEOTIDE SEQUENCE</scope>
    <source>
        <strain evidence="1">M0105</strain>
    </source>
</reference>
<dbReference type="Pfam" id="PF07845">
    <property type="entry name" value="DUF1636"/>
    <property type="match status" value="1"/>
</dbReference>
<gene>
    <name evidence="1" type="ORF">H0I76_01390</name>
</gene>
<evidence type="ECO:0000313" key="1">
    <source>
        <dbReference type="EMBL" id="MBK0397830.1"/>
    </source>
</evidence>
<sequence length="135" mass="14415">MRQPVTTIVVCDTCRYSVEEKTAPCGMTGGEILAAEVERLAAGREGIEVRRTSCLMGCERHCNTAVMADGKITYVLGKFAPDAEAAGAVVDYAGLHRDSATGQVPFKQWPQGVKGHFIARLPVLAAAPTPPRLDD</sequence>